<keyword evidence="2" id="KW-1185">Reference proteome</keyword>
<reference evidence="2" key="1">
    <citation type="submission" date="2016-10" db="EMBL/GenBank/DDBJ databases">
        <authorList>
            <person name="Varghese N."/>
            <person name="Submissions S."/>
        </authorList>
    </citation>
    <scope>NUCLEOTIDE SEQUENCE [LARGE SCALE GENOMIC DNA]</scope>
    <source>
        <strain evidence="2">DSM 19110</strain>
    </source>
</reference>
<sequence>MKTATCLITFLSIFFVQPLWGQQVSKERPNVIIIYVDDKGYGLPGSYHTESFYS</sequence>
<evidence type="ECO:0000313" key="2">
    <source>
        <dbReference type="Proteomes" id="UP000183200"/>
    </source>
</evidence>
<proteinExistence type="predicted"/>
<gene>
    <name evidence="1" type="ORF">SAMN05421820_108139</name>
</gene>
<dbReference type="Proteomes" id="UP000183200">
    <property type="component" value="Unassembled WGS sequence"/>
</dbReference>
<organism evidence="1 2">
    <name type="scientific">Pedobacter steynii</name>
    <dbReference type="NCBI Taxonomy" id="430522"/>
    <lineage>
        <taxon>Bacteria</taxon>
        <taxon>Pseudomonadati</taxon>
        <taxon>Bacteroidota</taxon>
        <taxon>Sphingobacteriia</taxon>
        <taxon>Sphingobacteriales</taxon>
        <taxon>Sphingobacteriaceae</taxon>
        <taxon>Pedobacter</taxon>
    </lineage>
</organism>
<name>A0A1H0CJL6_9SPHI</name>
<evidence type="ECO:0008006" key="3">
    <source>
        <dbReference type="Google" id="ProtNLM"/>
    </source>
</evidence>
<protein>
    <recommendedName>
        <fullName evidence="3">Arylsulfatase</fullName>
    </recommendedName>
</protein>
<evidence type="ECO:0000313" key="1">
    <source>
        <dbReference type="EMBL" id="SDN58074.1"/>
    </source>
</evidence>
<accession>A0A1H0CJL6</accession>
<dbReference type="AlphaFoldDB" id="A0A1H0CJL6"/>
<dbReference type="EMBL" id="FNGY01000008">
    <property type="protein sequence ID" value="SDN58074.1"/>
    <property type="molecule type" value="Genomic_DNA"/>
</dbReference>
<dbReference type="RefSeq" id="WP_172664940.1">
    <property type="nucleotide sequence ID" value="NZ_FNGY01000008.1"/>
</dbReference>